<dbReference type="GO" id="GO:0004146">
    <property type="term" value="F:dihydrofolate reductase activity"/>
    <property type="evidence" value="ECO:0007669"/>
    <property type="project" value="UniProtKB-EC"/>
</dbReference>
<dbReference type="PROSITE" id="PS51330">
    <property type="entry name" value="DHFR_2"/>
    <property type="match status" value="1"/>
</dbReference>
<dbReference type="AlphaFoldDB" id="A0A0E1X358"/>
<evidence type="ECO:0000259" key="10">
    <source>
        <dbReference type="PROSITE" id="PS51330"/>
    </source>
</evidence>
<dbReference type="GO" id="GO:0046452">
    <property type="term" value="P:dihydrofolate metabolic process"/>
    <property type="evidence" value="ECO:0007669"/>
    <property type="project" value="TreeGrafter"/>
</dbReference>
<proteinExistence type="inferred from homology"/>
<dbReference type="GO" id="GO:0070401">
    <property type="term" value="F:NADP+ binding"/>
    <property type="evidence" value="ECO:0007669"/>
    <property type="project" value="UniProtKB-ARBA"/>
</dbReference>
<dbReference type="PROSITE" id="PS00075">
    <property type="entry name" value="DHFR_1"/>
    <property type="match status" value="1"/>
</dbReference>
<dbReference type="PIRSF" id="PIRSF000194">
    <property type="entry name" value="DHFR"/>
    <property type="match status" value="1"/>
</dbReference>
<name>A0A0E1X358_9HYPH</name>
<dbReference type="Pfam" id="PF00186">
    <property type="entry name" value="DHFR_1"/>
    <property type="match status" value="1"/>
</dbReference>
<dbReference type="Gene3D" id="3.40.430.10">
    <property type="entry name" value="Dihydrofolate Reductase, subunit A"/>
    <property type="match status" value="1"/>
</dbReference>
<dbReference type="SUPFAM" id="SSF53597">
    <property type="entry name" value="Dihydrofolate reductase-like"/>
    <property type="match status" value="1"/>
</dbReference>
<sequence length="172" mass="19059">MKKPLVSIVVAASENNVIGQENDMPWRLSTDLKRFKALTLGKPVIMGRRTWQSLGRPLPGRANIVITRDADFRAEGAEVVGSLEDALALARKFAAEGGVDEICVIGGGQIYVQAMPLADRLHLTRVLSVIEGDTYFPEINPQDWQLLSSEDVPAGDKDSYPTRYMLYERRVS</sequence>
<evidence type="ECO:0000256" key="5">
    <source>
        <dbReference type="ARBA" id="ARBA00022857"/>
    </source>
</evidence>
<dbReference type="GO" id="GO:0046655">
    <property type="term" value="P:folic acid metabolic process"/>
    <property type="evidence" value="ECO:0007669"/>
    <property type="project" value="TreeGrafter"/>
</dbReference>
<organism evidence="11">
    <name type="scientific">Brucella pinnipedialis M292/94/1</name>
    <dbReference type="NCBI Taxonomy" id="520462"/>
    <lineage>
        <taxon>Bacteria</taxon>
        <taxon>Pseudomonadati</taxon>
        <taxon>Pseudomonadota</taxon>
        <taxon>Alphaproteobacteria</taxon>
        <taxon>Hyphomicrobiales</taxon>
        <taxon>Brucellaceae</taxon>
        <taxon>Brucella/Ochrobactrum group</taxon>
        <taxon>Brucella</taxon>
    </lineage>
</organism>
<keyword evidence="4 8" id="KW-0554">One-carbon metabolism</keyword>
<evidence type="ECO:0000256" key="2">
    <source>
        <dbReference type="ARBA" id="ARBA00009539"/>
    </source>
</evidence>
<dbReference type="SMR" id="A0A0E1X358"/>
<reference evidence="11" key="1">
    <citation type="submission" date="2009-01" db="EMBL/GenBank/DDBJ databases">
        <title>The Genome Sequence of Brucella pinnipedialis M292/94/1.</title>
        <authorList>
            <consortium name="The Broad Institute Genome Sequencing Platform"/>
            <person name="Ward D."/>
            <person name="Young S.K."/>
            <person name="Kodira C.D."/>
            <person name="Zeng Q."/>
            <person name="Koehrsen M."/>
            <person name="Alvarado L."/>
            <person name="Berlin A."/>
            <person name="Borenstein D."/>
            <person name="Chen Z."/>
            <person name="Engels R."/>
            <person name="Freedman E."/>
            <person name="Gellesch M."/>
            <person name="Goldberg J."/>
            <person name="Griggs A."/>
            <person name="Gujja S."/>
            <person name="Heiman D."/>
            <person name="Hepburn T."/>
            <person name="Howarth C."/>
            <person name="Jen D."/>
            <person name="Larson L."/>
            <person name="Lewis B."/>
            <person name="Mehta T."/>
            <person name="Park D."/>
            <person name="Pearson M."/>
            <person name="Roberts A."/>
            <person name="Saif S."/>
            <person name="Shea T."/>
            <person name="Shenoy N."/>
            <person name="Sisk P."/>
            <person name="Stolte C."/>
            <person name="Sykes S."/>
            <person name="Walk T."/>
            <person name="White J."/>
            <person name="Yandava C."/>
            <person name="Whatmore A.M."/>
            <person name="Perrett L.L."/>
            <person name="O'Callaghan D."/>
            <person name="Nusbaum C."/>
            <person name="Galagan J."/>
            <person name="Birren B."/>
        </authorList>
    </citation>
    <scope>NUCLEOTIDE SEQUENCE [LARGE SCALE GENOMIC DNA]</scope>
    <source>
        <strain evidence="11">M292/94/1</strain>
    </source>
</reference>
<keyword evidence="5 8" id="KW-0521">NADP</keyword>
<dbReference type="PANTHER" id="PTHR48069">
    <property type="entry name" value="DIHYDROFOLATE REDUCTASE"/>
    <property type="match status" value="1"/>
</dbReference>
<dbReference type="GO" id="GO:0046654">
    <property type="term" value="P:tetrahydrofolate biosynthetic process"/>
    <property type="evidence" value="ECO:0007669"/>
    <property type="project" value="UniProtKB-UniPathway"/>
</dbReference>
<comment type="pathway">
    <text evidence="1 8">Cofactor biosynthesis; tetrahydrofolate biosynthesis; 5,6,7,8-tetrahydrofolate from 7,8-dihydrofolate: step 1/1.</text>
</comment>
<protein>
    <recommendedName>
        <fullName evidence="3 8">Dihydrofolate reductase</fullName>
        <ecNumber evidence="3 8">1.5.1.3</ecNumber>
    </recommendedName>
</protein>
<gene>
    <name evidence="11" type="ORF">BALG_01620</name>
</gene>
<dbReference type="InterPro" id="IPR017925">
    <property type="entry name" value="DHFR_CS"/>
</dbReference>
<evidence type="ECO:0000256" key="8">
    <source>
        <dbReference type="PIRNR" id="PIRNR000194"/>
    </source>
</evidence>
<dbReference type="InterPro" id="IPR012259">
    <property type="entry name" value="DHFR"/>
</dbReference>
<dbReference type="EC" id="1.5.1.3" evidence="3 8"/>
<dbReference type="GO" id="GO:0005829">
    <property type="term" value="C:cytosol"/>
    <property type="evidence" value="ECO:0007669"/>
    <property type="project" value="TreeGrafter"/>
</dbReference>
<evidence type="ECO:0000256" key="1">
    <source>
        <dbReference type="ARBA" id="ARBA00004903"/>
    </source>
</evidence>
<dbReference type="CDD" id="cd00209">
    <property type="entry name" value="DHFR"/>
    <property type="match status" value="1"/>
</dbReference>
<dbReference type="PANTHER" id="PTHR48069:SF3">
    <property type="entry name" value="DIHYDROFOLATE REDUCTASE"/>
    <property type="match status" value="1"/>
</dbReference>
<dbReference type="HOGENOM" id="CLU_043966_5_1_5"/>
<dbReference type="GeneID" id="93016299"/>
<dbReference type="FunFam" id="3.40.430.10:FF:000001">
    <property type="entry name" value="Dihydrofolate reductase"/>
    <property type="match status" value="1"/>
</dbReference>
<comment type="similarity">
    <text evidence="2 8 9">Belongs to the dihydrofolate reductase family.</text>
</comment>
<evidence type="ECO:0000256" key="3">
    <source>
        <dbReference type="ARBA" id="ARBA00012856"/>
    </source>
</evidence>
<comment type="catalytic activity">
    <reaction evidence="8">
        <text>(6S)-5,6,7,8-tetrahydrofolate + NADP(+) = 7,8-dihydrofolate + NADPH + H(+)</text>
        <dbReference type="Rhea" id="RHEA:15009"/>
        <dbReference type="ChEBI" id="CHEBI:15378"/>
        <dbReference type="ChEBI" id="CHEBI:57451"/>
        <dbReference type="ChEBI" id="CHEBI:57453"/>
        <dbReference type="ChEBI" id="CHEBI:57783"/>
        <dbReference type="ChEBI" id="CHEBI:58349"/>
        <dbReference type="EC" id="1.5.1.3"/>
    </reaction>
</comment>
<dbReference type="InterPro" id="IPR001796">
    <property type="entry name" value="DHFR_dom"/>
</dbReference>
<comment type="function">
    <text evidence="7 8">Key enzyme in folate metabolism. Catalyzes an essential reaction for de novo glycine and purine synthesis, and for DNA precursor synthesis.</text>
</comment>
<dbReference type="UniPathway" id="UPA00077">
    <property type="reaction ID" value="UER00158"/>
</dbReference>
<evidence type="ECO:0000313" key="11">
    <source>
        <dbReference type="EMBL" id="EEZ31500.1"/>
    </source>
</evidence>
<evidence type="ECO:0000256" key="4">
    <source>
        <dbReference type="ARBA" id="ARBA00022563"/>
    </source>
</evidence>
<dbReference type="PRINTS" id="PR00070">
    <property type="entry name" value="DHFR"/>
</dbReference>
<dbReference type="EMBL" id="EQ999546">
    <property type="protein sequence ID" value="EEZ31500.1"/>
    <property type="molecule type" value="Genomic_DNA"/>
</dbReference>
<dbReference type="RefSeq" id="WP_002964507.1">
    <property type="nucleotide sequence ID" value="NZ_EQ999546.1"/>
</dbReference>
<accession>A0A0E1X358</accession>
<keyword evidence="6 8" id="KW-0560">Oxidoreductase</keyword>
<dbReference type="GO" id="GO:0006730">
    <property type="term" value="P:one-carbon metabolic process"/>
    <property type="evidence" value="ECO:0007669"/>
    <property type="project" value="UniProtKB-KW"/>
</dbReference>
<evidence type="ECO:0000256" key="6">
    <source>
        <dbReference type="ARBA" id="ARBA00023002"/>
    </source>
</evidence>
<dbReference type="InterPro" id="IPR024072">
    <property type="entry name" value="DHFR-like_dom_sf"/>
</dbReference>
<evidence type="ECO:0000256" key="9">
    <source>
        <dbReference type="RuleBase" id="RU004474"/>
    </source>
</evidence>
<evidence type="ECO:0000256" key="7">
    <source>
        <dbReference type="ARBA" id="ARBA00025067"/>
    </source>
</evidence>
<dbReference type="Proteomes" id="UP000004659">
    <property type="component" value="Unassembled WGS sequence"/>
</dbReference>
<feature type="domain" description="DHFR" evidence="10">
    <location>
        <begin position="5"/>
        <end position="169"/>
    </location>
</feature>